<evidence type="ECO:0000313" key="3">
    <source>
        <dbReference type="EMBL" id="TFL04664.1"/>
    </source>
</evidence>
<sequence>MSLDPQDEQSNAGQMLGGDLSNLFRCIDRDKVHGLNLAVPEQAKAIVKPWHEREDTGEFADSGVDDQIIIYVPFAQNVRLKSVLVKSGRGESSPTRLRIYANHPTIVDFVDAESTKPQLDIALLQGQVAAVEYPLRVAAFTSVTSLSLFFSDAAGGEVSRLFYLGFRGDVREQKREVDEMLQVPAPNVADAPLVDKVAERAAGQQTTAR</sequence>
<dbReference type="InterPro" id="IPR045099">
    <property type="entry name" value="PITH1-like"/>
</dbReference>
<dbReference type="SUPFAM" id="SSF49785">
    <property type="entry name" value="Galactose-binding domain-like"/>
    <property type="match status" value="1"/>
</dbReference>
<feature type="domain" description="PITH" evidence="2">
    <location>
        <begin position="12"/>
        <end position="186"/>
    </location>
</feature>
<dbReference type="InterPro" id="IPR010400">
    <property type="entry name" value="PITH_dom"/>
</dbReference>
<dbReference type="PANTHER" id="PTHR12175:SF1">
    <property type="entry name" value="PITH DOMAIN-CONTAINING PROTEIN 1"/>
    <property type="match status" value="1"/>
</dbReference>
<dbReference type="AlphaFoldDB" id="A0A5C3R1Q8"/>
<dbReference type="Proteomes" id="UP000305067">
    <property type="component" value="Unassembled WGS sequence"/>
</dbReference>
<dbReference type="EMBL" id="ML178818">
    <property type="protein sequence ID" value="TFL04664.1"/>
    <property type="molecule type" value="Genomic_DNA"/>
</dbReference>
<dbReference type="Pfam" id="PF06201">
    <property type="entry name" value="PITH"/>
    <property type="match status" value="1"/>
</dbReference>
<dbReference type="PANTHER" id="PTHR12175">
    <property type="entry name" value="AD039 HT014 THIOREDOXIN FAMILY TRP26"/>
    <property type="match status" value="1"/>
</dbReference>
<protein>
    <submittedName>
        <fullName evidence="3">Galactose-binding domain-like protein</fullName>
    </submittedName>
</protein>
<organism evidence="3 4">
    <name type="scientific">Pterulicium gracile</name>
    <dbReference type="NCBI Taxonomy" id="1884261"/>
    <lineage>
        <taxon>Eukaryota</taxon>
        <taxon>Fungi</taxon>
        <taxon>Dikarya</taxon>
        <taxon>Basidiomycota</taxon>
        <taxon>Agaricomycotina</taxon>
        <taxon>Agaricomycetes</taxon>
        <taxon>Agaricomycetidae</taxon>
        <taxon>Agaricales</taxon>
        <taxon>Pleurotineae</taxon>
        <taxon>Pterulaceae</taxon>
        <taxon>Pterulicium</taxon>
    </lineage>
</organism>
<dbReference type="GO" id="GO:0005634">
    <property type="term" value="C:nucleus"/>
    <property type="evidence" value="ECO:0007669"/>
    <property type="project" value="TreeGrafter"/>
</dbReference>
<keyword evidence="4" id="KW-1185">Reference proteome</keyword>
<name>A0A5C3R1Q8_9AGAR</name>
<dbReference type="InterPro" id="IPR037047">
    <property type="entry name" value="PITH_dom_sf"/>
</dbReference>
<dbReference type="PROSITE" id="PS51532">
    <property type="entry name" value="PITH"/>
    <property type="match status" value="1"/>
</dbReference>
<evidence type="ECO:0000313" key="4">
    <source>
        <dbReference type="Proteomes" id="UP000305067"/>
    </source>
</evidence>
<reference evidence="3 4" key="1">
    <citation type="journal article" date="2019" name="Nat. Ecol. Evol.">
        <title>Megaphylogeny resolves global patterns of mushroom evolution.</title>
        <authorList>
            <person name="Varga T."/>
            <person name="Krizsan K."/>
            <person name="Foldi C."/>
            <person name="Dima B."/>
            <person name="Sanchez-Garcia M."/>
            <person name="Sanchez-Ramirez S."/>
            <person name="Szollosi G.J."/>
            <person name="Szarkandi J.G."/>
            <person name="Papp V."/>
            <person name="Albert L."/>
            <person name="Andreopoulos W."/>
            <person name="Angelini C."/>
            <person name="Antonin V."/>
            <person name="Barry K.W."/>
            <person name="Bougher N.L."/>
            <person name="Buchanan P."/>
            <person name="Buyck B."/>
            <person name="Bense V."/>
            <person name="Catcheside P."/>
            <person name="Chovatia M."/>
            <person name="Cooper J."/>
            <person name="Damon W."/>
            <person name="Desjardin D."/>
            <person name="Finy P."/>
            <person name="Geml J."/>
            <person name="Haridas S."/>
            <person name="Hughes K."/>
            <person name="Justo A."/>
            <person name="Karasinski D."/>
            <person name="Kautmanova I."/>
            <person name="Kiss B."/>
            <person name="Kocsube S."/>
            <person name="Kotiranta H."/>
            <person name="LaButti K.M."/>
            <person name="Lechner B.E."/>
            <person name="Liimatainen K."/>
            <person name="Lipzen A."/>
            <person name="Lukacs Z."/>
            <person name="Mihaltcheva S."/>
            <person name="Morgado L.N."/>
            <person name="Niskanen T."/>
            <person name="Noordeloos M.E."/>
            <person name="Ohm R.A."/>
            <person name="Ortiz-Santana B."/>
            <person name="Ovrebo C."/>
            <person name="Racz N."/>
            <person name="Riley R."/>
            <person name="Savchenko A."/>
            <person name="Shiryaev A."/>
            <person name="Soop K."/>
            <person name="Spirin V."/>
            <person name="Szebenyi C."/>
            <person name="Tomsovsky M."/>
            <person name="Tulloss R.E."/>
            <person name="Uehling J."/>
            <person name="Grigoriev I.V."/>
            <person name="Vagvolgyi C."/>
            <person name="Papp T."/>
            <person name="Martin F.M."/>
            <person name="Miettinen O."/>
            <person name="Hibbett D.S."/>
            <person name="Nagy L.G."/>
        </authorList>
    </citation>
    <scope>NUCLEOTIDE SEQUENCE [LARGE SCALE GENOMIC DNA]</scope>
    <source>
        <strain evidence="3 4">CBS 309.79</strain>
    </source>
</reference>
<dbReference type="Gene3D" id="2.60.120.470">
    <property type="entry name" value="PITH domain"/>
    <property type="match status" value="1"/>
</dbReference>
<proteinExistence type="inferred from homology"/>
<evidence type="ECO:0000259" key="2">
    <source>
        <dbReference type="PROSITE" id="PS51532"/>
    </source>
</evidence>
<dbReference type="OrthoDB" id="2635at2759"/>
<gene>
    <name evidence="3" type="ORF">BDV98DRAFT_543739</name>
</gene>
<dbReference type="InterPro" id="IPR008979">
    <property type="entry name" value="Galactose-bd-like_sf"/>
</dbReference>
<evidence type="ECO:0000256" key="1">
    <source>
        <dbReference type="ARBA" id="ARBA00025788"/>
    </source>
</evidence>
<accession>A0A5C3R1Q8</accession>
<comment type="similarity">
    <text evidence="1">Belongs to the PITHD1 family.</text>
</comment>
<dbReference type="GO" id="GO:0005737">
    <property type="term" value="C:cytoplasm"/>
    <property type="evidence" value="ECO:0007669"/>
    <property type="project" value="UniProtKB-ARBA"/>
</dbReference>